<keyword evidence="2" id="KW-1185">Reference proteome</keyword>
<dbReference type="Proteomes" id="UP000821853">
    <property type="component" value="Chromosome 4"/>
</dbReference>
<accession>A0A9J6GGR2</accession>
<name>A0A9J6GGR2_HAELO</name>
<reference evidence="1 2" key="1">
    <citation type="journal article" date="2020" name="Cell">
        <title>Large-Scale Comparative Analyses of Tick Genomes Elucidate Their Genetic Diversity and Vector Capacities.</title>
        <authorList>
            <consortium name="Tick Genome and Microbiome Consortium (TIGMIC)"/>
            <person name="Jia N."/>
            <person name="Wang J."/>
            <person name="Shi W."/>
            <person name="Du L."/>
            <person name="Sun Y."/>
            <person name="Zhan W."/>
            <person name="Jiang J.F."/>
            <person name="Wang Q."/>
            <person name="Zhang B."/>
            <person name="Ji P."/>
            <person name="Bell-Sakyi L."/>
            <person name="Cui X.M."/>
            <person name="Yuan T.T."/>
            <person name="Jiang B.G."/>
            <person name="Yang W.F."/>
            <person name="Lam T.T."/>
            <person name="Chang Q.C."/>
            <person name="Ding S.J."/>
            <person name="Wang X.J."/>
            <person name="Zhu J.G."/>
            <person name="Ruan X.D."/>
            <person name="Zhao L."/>
            <person name="Wei J.T."/>
            <person name="Ye R.Z."/>
            <person name="Que T.C."/>
            <person name="Du C.H."/>
            <person name="Zhou Y.H."/>
            <person name="Cheng J.X."/>
            <person name="Dai P.F."/>
            <person name="Guo W.B."/>
            <person name="Han X.H."/>
            <person name="Huang E.J."/>
            <person name="Li L.F."/>
            <person name="Wei W."/>
            <person name="Gao Y.C."/>
            <person name="Liu J.Z."/>
            <person name="Shao H.Z."/>
            <person name="Wang X."/>
            <person name="Wang C.C."/>
            <person name="Yang T.C."/>
            <person name="Huo Q.B."/>
            <person name="Li W."/>
            <person name="Chen H.Y."/>
            <person name="Chen S.E."/>
            <person name="Zhou L.G."/>
            <person name="Ni X.B."/>
            <person name="Tian J.H."/>
            <person name="Sheng Y."/>
            <person name="Liu T."/>
            <person name="Pan Y.S."/>
            <person name="Xia L.Y."/>
            <person name="Li J."/>
            <person name="Zhao F."/>
            <person name="Cao W.C."/>
        </authorList>
    </citation>
    <scope>NUCLEOTIDE SEQUENCE [LARGE SCALE GENOMIC DNA]</scope>
    <source>
        <strain evidence="1">HaeL-2018</strain>
    </source>
</reference>
<evidence type="ECO:0000313" key="2">
    <source>
        <dbReference type="Proteomes" id="UP000821853"/>
    </source>
</evidence>
<proteinExistence type="predicted"/>
<organism evidence="1 2">
    <name type="scientific">Haemaphysalis longicornis</name>
    <name type="common">Bush tick</name>
    <dbReference type="NCBI Taxonomy" id="44386"/>
    <lineage>
        <taxon>Eukaryota</taxon>
        <taxon>Metazoa</taxon>
        <taxon>Ecdysozoa</taxon>
        <taxon>Arthropoda</taxon>
        <taxon>Chelicerata</taxon>
        <taxon>Arachnida</taxon>
        <taxon>Acari</taxon>
        <taxon>Parasitiformes</taxon>
        <taxon>Ixodida</taxon>
        <taxon>Ixodoidea</taxon>
        <taxon>Ixodidae</taxon>
        <taxon>Haemaphysalinae</taxon>
        <taxon>Haemaphysalis</taxon>
    </lineage>
</organism>
<sequence>MKLGVAARNSTFKLPYVEVLLREEVAKVTSQHWAKTVQHVISIETKFRGNGGASAYVQPIMIHLGEDMDSDSNLTAIESFRDV</sequence>
<gene>
    <name evidence="1" type="ORF">HPB48_013149</name>
</gene>
<protein>
    <submittedName>
        <fullName evidence="1">Uncharacterized protein</fullName>
    </submittedName>
</protein>
<evidence type="ECO:0000313" key="1">
    <source>
        <dbReference type="EMBL" id="KAH9374347.1"/>
    </source>
</evidence>
<dbReference type="EMBL" id="JABSTR010000006">
    <property type="protein sequence ID" value="KAH9374347.1"/>
    <property type="molecule type" value="Genomic_DNA"/>
</dbReference>
<dbReference type="VEuPathDB" id="VectorBase:HLOH_045660"/>
<comment type="caution">
    <text evidence="1">The sequence shown here is derived from an EMBL/GenBank/DDBJ whole genome shotgun (WGS) entry which is preliminary data.</text>
</comment>
<dbReference type="AlphaFoldDB" id="A0A9J6GGR2"/>